<evidence type="ECO:0000256" key="1">
    <source>
        <dbReference type="ARBA" id="ARBA00006360"/>
    </source>
</evidence>
<keyword evidence="3 11" id="KW-0548">Nucleotidyltransferase</keyword>
<dbReference type="NCBIfam" id="NF006585">
    <property type="entry name" value="PRK09111.1"/>
    <property type="match status" value="1"/>
</dbReference>
<keyword evidence="7" id="KW-0862">Zinc</keyword>
<evidence type="ECO:0000256" key="6">
    <source>
        <dbReference type="ARBA" id="ARBA00022741"/>
    </source>
</evidence>
<dbReference type="InterPro" id="IPR027417">
    <property type="entry name" value="P-loop_NTPase"/>
</dbReference>
<comment type="catalytic activity">
    <reaction evidence="10 11">
        <text>DNA(n) + a 2'-deoxyribonucleoside 5'-triphosphate = DNA(n+1) + diphosphate</text>
        <dbReference type="Rhea" id="RHEA:22508"/>
        <dbReference type="Rhea" id="RHEA-COMP:17339"/>
        <dbReference type="Rhea" id="RHEA-COMP:17340"/>
        <dbReference type="ChEBI" id="CHEBI:33019"/>
        <dbReference type="ChEBI" id="CHEBI:61560"/>
        <dbReference type="ChEBI" id="CHEBI:173112"/>
        <dbReference type="EC" id="2.7.7.7"/>
    </reaction>
</comment>
<keyword evidence="2 11" id="KW-0808">Transferase</keyword>
<dbReference type="SUPFAM" id="SSF52540">
    <property type="entry name" value="P-loop containing nucleoside triphosphate hydrolases"/>
    <property type="match status" value="1"/>
</dbReference>
<accession>A0ABV8RNT4</accession>
<dbReference type="PROSITE" id="PS50222">
    <property type="entry name" value="EF_HAND_2"/>
    <property type="match status" value="1"/>
</dbReference>
<dbReference type="PANTHER" id="PTHR11669">
    <property type="entry name" value="REPLICATION FACTOR C / DNA POLYMERASE III GAMMA-TAU SUBUNIT"/>
    <property type="match status" value="1"/>
</dbReference>
<dbReference type="CDD" id="cd18137">
    <property type="entry name" value="HLD_clamp_pol_III_gamma_tau"/>
    <property type="match status" value="1"/>
</dbReference>
<evidence type="ECO:0000313" key="14">
    <source>
        <dbReference type="EMBL" id="MFC4295023.1"/>
    </source>
</evidence>
<organism evidence="14 15">
    <name type="scientific">Novosphingobium tardum</name>
    <dbReference type="NCBI Taxonomy" id="1538021"/>
    <lineage>
        <taxon>Bacteria</taxon>
        <taxon>Pseudomonadati</taxon>
        <taxon>Pseudomonadota</taxon>
        <taxon>Alphaproteobacteria</taxon>
        <taxon>Sphingomonadales</taxon>
        <taxon>Sphingomonadaceae</taxon>
        <taxon>Novosphingobium</taxon>
    </lineage>
</organism>
<dbReference type="Pfam" id="PF12169">
    <property type="entry name" value="DNA_pol3_gamma3"/>
    <property type="match status" value="1"/>
</dbReference>
<evidence type="ECO:0000259" key="13">
    <source>
        <dbReference type="PROSITE" id="PS50222"/>
    </source>
</evidence>
<dbReference type="InterPro" id="IPR003593">
    <property type="entry name" value="AAA+_ATPase"/>
</dbReference>
<dbReference type="InterPro" id="IPR022107">
    <property type="entry name" value="DNA_pol_III_gamma/tau_C"/>
</dbReference>
<proteinExistence type="inferred from homology"/>
<comment type="function">
    <text evidence="11">DNA polymerase III is a complex, multichain enzyme responsible for most of the replicative synthesis in bacteria. This DNA polymerase also exhibits 3' to 5' exonuclease activity.</text>
</comment>
<feature type="domain" description="EF-hand" evidence="13">
    <location>
        <begin position="258"/>
        <end position="293"/>
    </location>
</feature>
<dbReference type="SMART" id="SM00382">
    <property type="entry name" value="AAA"/>
    <property type="match status" value="1"/>
</dbReference>
<dbReference type="GO" id="GO:0003887">
    <property type="term" value="F:DNA-directed DNA polymerase activity"/>
    <property type="evidence" value="ECO:0007669"/>
    <property type="project" value="UniProtKB-EC"/>
</dbReference>
<evidence type="ECO:0000256" key="7">
    <source>
        <dbReference type="ARBA" id="ARBA00022833"/>
    </source>
</evidence>
<evidence type="ECO:0000256" key="3">
    <source>
        <dbReference type="ARBA" id="ARBA00022695"/>
    </source>
</evidence>
<sequence length="569" mass="61628">MGESPDIFGEEPREPDAAEMPGLGLDEPAQPQRADTAQPYRVLARKYRPRTFAELIGQEAMVRTLGNAIKRDRLAHAFLMTGVRGVGKTSTARLIAKALNCIGPDGQGGPTIEPCGVCEPCVAIAEGRHIDVIEMDAASHTSVNDVREIIEAVRYAAVSARYKIYIIDEVHMLSNSAFNALLKTLEEPPAHVKFLFATTEADKLPVTVLSRCQRFDLRRIATPALSAHFAHICSLEQVPAEDEALSMIAVAAEGSVRDGLSILDQAIAHADLGGDGMVTAEKVRDMLGLADKTAQRRLFAALLAGEGRELLDLIEQQYALGVEPLALMRAQMNLVHRITIAQLGQSGADARSSEEREAIEGWAKGLSAGQLHRLWQLVLKGHDEVRFAPDPLAAAQMALLRVMHAADLPDPGGLARKLQEIAANASPPAVTHVSPGAGVPAASIDWEQLVSRVEDSQPLIGGTMRNWVRPVEVTNGTLLFQLVPGLTEDPARDMADALDRLTGERWRVERSVGEAQPSLRERKESEERAGQAALLANPLVKAAFAAFPDAELIDEERAERSSPPWSRRA</sequence>
<keyword evidence="5" id="KW-0479">Metal-binding</keyword>
<dbReference type="Pfam" id="PF22608">
    <property type="entry name" value="DNAX_ATPase_lid"/>
    <property type="match status" value="1"/>
</dbReference>
<dbReference type="NCBIfam" id="TIGR02397">
    <property type="entry name" value="dnaX_nterm"/>
    <property type="match status" value="1"/>
</dbReference>
<evidence type="ECO:0000256" key="10">
    <source>
        <dbReference type="ARBA" id="ARBA00049244"/>
    </source>
</evidence>
<evidence type="ECO:0000313" key="15">
    <source>
        <dbReference type="Proteomes" id="UP001595828"/>
    </source>
</evidence>
<dbReference type="RefSeq" id="WP_379538514.1">
    <property type="nucleotide sequence ID" value="NZ_JBHSDR010000006.1"/>
</dbReference>
<name>A0ABV8RNT4_9SPHN</name>
<evidence type="ECO:0000256" key="2">
    <source>
        <dbReference type="ARBA" id="ARBA00022679"/>
    </source>
</evidence>
<keyword evidence="6 11" id="KW-0547">Nucleotide-binding</keyword>
<dbReference type="InterPro" id="IPR008921">
    <property type="entry name" value="DNA_pol3_clamp-load_cplx_C"/>
</dbReference>
<comment type="subunit">
    <text evidence="11">DNA polymerase III contains a core (composed of alpha, epsilon and theta chains) that associates with a tau subunit. This core dimerizes to form the POLIII' complex. PolIII' associates with the gamma complex (composed of gamma, delta, delta', psi and chi chains) and with the beta chain to form the complete DNA polymerase III complex.</text>
</comment>
<dbReference type="InterPro" id="IPR012763">
    <property type="entry name" value="DNA_pol_III_sug/sutau_N"/>
</dbReference>
<gene>
    <name evidence="11" type="primary">dnaX</name>
    <name evidence="14" type="ORF">ACFO0A_08140</name>
</gene>
<dbReference type="Gene3D" id="1.10.8.60">
    <property type="match status" value="1"/>
</dbReference>
<keyword evidence="9 11" id="KW-0239">DNA-directed DNA polymerase</keyword>
<evidence type="ECO:0000256" key="4">
    <source>
        <dbReference type="ARBA" id="ARBA00022705"/>
    </source>
</evidence>
<dbReference type="InterPro" id="IPR045085">
    <property type="entry name" value="HLD_clamp_pol_III_gamma_tau"/>
</dbReference>
<dbReference type="InterPro" id="IPR022754">
    <property type="entry name" value="DNA_pol_III_gamma-3"/>
</dbReference>
<keyword evidence="4 11" id="KW-0235">DNA replication</keyword>
<evidence type="ECO:0000256" key="5">
    <source>
        <dbReference type="ARBA" id="ARBA00022723"/>
    </source>
</evidence>
<dbReference type="InterPro" id="IPR050238">
    <property type="entry name" value="DNA_Rep/Repair_Clamp_Loader"/>
</dbReference>
<dbReference type="SUPFAM" id="SSF48019">
    <property type="entry name" value="post-AAA+ oligomerization domain-like"/>
    <property type="match status" value="1"/>
</dbReference>
<keyword evidence="15" id="KW-1185">Reference proteome</keyword>
<reference evidence="15" key="1">
    <citation type="journal article" date="2019" name="Int. J. Syst. Evol. Microbiol.">
        <title>The Global Catalogue of Microorganisms (GCM) 10K type strain sequencing project: providing services to taxonomists for standard genome sequencing and annotation.</title>
        <authorList>
            <consortium name="The Broad Institute Genomics Platform"/>
            <consortium name="The Broad Institute Genome Sequencing Center for Infectious Disease"/>
            <person name="Wu L."/>
            <person name="Ma J."/>
        </authorList>
    </citation>
    <scope>NUCLEOTIDE SEQUENCE [LARGE SCALE GENOMIC DNA]</scope>
    <source>
        <strain evidence="15">CGMCC 1.12989</strain>
    </source>
</reference>
<dbReference type="PANTHER" id="PTHR11669:SF0">
    <property type="entry name" value="PROTEIN STICHEL-LIKE 2"/>
    <property type="match status" value="1"/>
</dbReference>
<dbReference type="Proteomes" id="UP001595828">
    <property type="component" value="Unassembled WGS sequence"/>
</dbReference>
<evidence type="ECO:0000256" key="8">
    <source>
        <dbReference type="ARBA" id="ARBA00022840"/>
    </source>
</evidence>
<dbReference type="EMBL" id="JBHSDR010000006">
    <property type="protein sequence ID" value="MFC4295023.1"/>
    <property type="molecule type" value="Genomic_DNA"/>
</dbReference>
<evidence type="ECO:0000256" key="11">
    <source>
        <dbReference type="RuleBase" id="RU364063"/>
    </source>
</evidence>
<feature type="region of interest" description="Disordered" evidence="12">
    <location>
        <begin position="1"/>
        <end position="36"/>
    </location>
</feature>
<protein>
    <recommendedName>
        <fullName evidence="11">DNA polymerase III subunit gamma/tau</fullName>
        <ecNumber evidence="11">2.7.7.7</ecNumber>
    </recommendedName>
</protein>
<comment type="similarity">
    <text evidence="1 11">Belongs to the DnaX/STICHEL family.</text>
</comment>
<dbReference type="Pfam" id="PF12362">
    <property type="entry name" value="DUF3646"/>
    <property type="match status" value="1"/>
</dbReference>
<evidence type="ECO:0000256" key="12">
    <source>
        <dbReference type="SAM" id="MobiDB-lite"/>
    </source>
</evidence>
<evidence type="ECO:0000256" key="9">
    <source>
        <dbReference type="ARBA" id="ARBA00022932"/>
    </source>
</evidence>
<dbReference type="Gene3D" id="1.20.272.10">
    <property type="match status" value="1"/>
</dbReference>
<dbReference type="CDD" id="cd00009">
    <property type="entry name" value="AAA"/>
    <property type="match status" value="1"/>
</dbReference>
<dbReference type="EC" id="2.7.7.7" evidence="11"/>
<dbReference type="InterPro" id="IPR002048">
    <property type="entry name" value="EF_hand_dom"/>
</dbReference>
<comment type="caution">
    <text evidence="14">The sequence shown here is derived from an EMBL/GenBank/DDBJ whole genome shotgun (WGS) entry which is preliminary data.</text>
</comment>
<dbReference type="Pfam" id="PF13177">
    <property type="entry name" value="DNA_pol3_delta2"/>
    <property type="match status" value="1"/>
</dbReference>
<keyword evidence="8 11" id="KW-0067">ATP-binding</keyword>
<dbReference type="Gene3D" id="3.40.50.300">
    <property type="entry name" value="P-loop containing nucleotide triphosphate hydrolases"/>
    <property type="match status" value="1"/>
</dbReference>